<dbReference type="Pfam" id="PF12796">
    <property type="entry name" value="Ank_2"/>
    <property type="match status" value="1"/>
</dbReference>
<accession>A0A6P5JUC9</accession>
<dbReference type="Gene3D" id="1.25.40.20">
    <property type="entry name" value="Ankyrin repeat-containing domain"/>
    <property type="match status" value="1"/>
</dbReference>
<proteinExistence type="predicted"/>
<dbReference type="PANTHER" id="PTHR22677">
    <property type="entry name" value="ANKYRIN REPEAT DOMAIN-CONTAINING PROTEIN 60"/>
    <property type="match status" value="1"/>
</dbReference>
<dbReference type="PROSITE" id="PS50088">
    <property type="entry name" value="ANK_REPEAT"/>
    <property type="match status" value="2"/>
</dbReference>
<sequence>MLAQGPLRGALQFSPAPPRGLGLQRPSQSRSPNPSKSFSLRVRLEETGEIYRLSSCHGDTTVRELKEELDLMAGIPFHFQCILYLDQGILMDESTLGFHDVVPGGILSMCIWHQDGWQELVLAAMEGDTSKLSCLGVTEDSLYRTPHSTLLRAEKYKEWIADRAFVALYIATHRGHTEAVRFLLENGANCLAKTPVGRTALHVAAAMGHVSCINLLLDYDAVLSEKDLKGETPIEIARRLKRKQSIQAFCMYQMKLRAAKLGSSQSNPHRYSNEPCIMEKKGC</sequence>
<dbReference type="SMART" id="SM00248">
    <property type="entry name" value="ANK"/>
    <property type="match status" value="2"/>
</dbReference>
<dbReference type="CDD" id="cd17063">
    <property type="entry name" value="Ubl_ANKRD60"/>
    <property type="match status" value="1"/>
</dbReference>
<protein>
    <submittedName>
        <fullName evidence="4">Ankyrin repeat domain-containing protein 60 isoform X2</fullName>
    </submittedName>
</protein>
<organism evidence="3 4">
    <name type="scientific">Phascolarctos cinereus</name>
    <name type="common">Koala</name>
    <dbReference type="NCBI Taxonomy" id="38626"/>
    <lineage>
        <taxon>Eukaryota</taxon>
        <taxon>Metazoa</taxon>
        <taxon>Chordata</taxon>
        <taxon>Craniata</taxon>
        <taxon>Vertebrata</taxon>
        <taxon>Euteleostomi</taxon>
        <taxon>Mammalia</taxon>
        <taxon>Metatheria</taxon>
        <taxon>Diprotodontia</taxon>
        <taxon>Phascolarctidae</taxon>
        <taxon>Phascolarctos</taxon>
    </lineage>
</organism>
<feature type="repeat" description="ANK" evidence="1">
    <location>
        <begin position="196"/>
        <end position="228"/>
    </location>
</feature>
<dbReference type="SUPFAM" id="SSF54236">
    <property type="entry name" value="Ubiquitin-like"/>
    <property type="match status" value="1"/>
</dbReference>
<dbReference type="CTD" id="140731"/>
<evidence type="ECO:0000313" key="3">
    <source>
        <dbReference type="Proteomes" id="UP000515140"/>
    </source>
</evidence>
<evidence type="ECO:0000256" key="1">
    <source>
        <dbReference type="PROSITE-ProRule" id="PRU00023"/>
    </source>
</evidence>
<dbReference type="Proteomes" id="UP000515140">
    <property type="component" value="Unplaced"/>
</dbReference>
<dbReference type="InterPro" id="IPR029071">
    <property type="entry name" value="Ubiquitin-like_domsf"/>
</dbReference>
<dbReference type="PANTHER" id="PTHR22677:SF3">
    <property type="entry name" value="ANKYRIN REPEAT DOMAIN-CONTAINING PROTEIN 60"/>
    <property type="match status" value="1"/>
</dbReference>
<feature type="compositionally biased region" description="Low complexity" evidence="2">
    <location>
        <begin position="26"/>
        <end position="38"/>
    </location>
</feature>
<feature type="repeat" description="ANK" evidence="1">
    <location>
        <begin position="163"/>
        <end position="195"/>
    </location>
</feature>
<name>A0A6P5JUC9_PHACI</name>
<dbReference type="InterPro" id="IPR002110">
    <property type="entry name" value="Ankyrin_rpt"/>
</dbReference>
<dbReference type="AlphaFoldDB" id="A0A6P5JUC9"/>
<feature type="region of interest" description="Disordered" evidence="2">
    <location>
        <begin position="1"/>
        <end position="38"/>
    </location>
</feature>
<reference evidence="4" key="1">
    <citation type="submission" date="2025-08" db="UniProtKB">
        <authorList>
            <consortium name="RefSeq"/>
        </authorList>
    </citation>
    <scope>IDENTIFICATION</scope>
    <source>
        <tissue evidence="4">Spleen</tissue>
    </source>
</reference>
<evidence type="ECO:0000313" key="4">
    <source>
        <dbReference type="RefSeq" id="XP_020837018.1"/>
    </source>
</evidence>
<dbReference type="InterPro" id="IPR036770">
    <property type="entry name" value="Ankyrin_rpt-contain_sf"/>
</dbReference>
<evidence type="ECO:0000256" key="2">
    <source>
        <dbReference type="SAM" id="MobiDB-lite"/>
    </source>
</evidence>
<dbReference type="PROSITE" id="PS50297">
    <property type="entry name" value="ANK_REP_REGION"/>
    <property type="match status" value="2"/>
</dbReference>
<dbReference type="InterPro" id="IPR039323">
    <property type="entry name" value="ANKRD_45/46/60"/>
</dbReference>
<dbReference type="RefSeq" id="XP_020837018.1">
    <property type="nucleotide sequence ID" value="XM_020981359.1"/>
</dbReference>
<keyword evidence="3" id="KW-1185">Reference proteome</keyword>
<keyword evidence="1" id="KW-0040">ANK repeat</keyword>
<gene>
    <name evidence="4" type="primary">ANKRD60</name>
</gene>
<dbReference type="SUPFAM" id="SSF48403">
    <property type="entry name" value="Ankyrin repeat"/>
    <property type="match status" value="1"/>
</dbReference>
<dbReference type="GeneID" id="110205055"/>